<proteinExistence type="predicted"/>
<protein>
    <submittedName>
        <fullName evidence="2">Maturation protein</fullName>
    </submittedName>
</protein>
<dbReference type="RefSeq" id="YP_010770493.1">
    <property type="nucleotide sequence ID" value="NC_074286.1"/>
</dbReference>
<organism evidence="2 3">
    <name type="scientific">ssRNA phage SRR6960507_13</name>
    <dbReference type="NCBI Taxonomy" id="2786511"/>
    <lineage>
        <taxon>Viruses</taxon>
        <taxon>Riboviria</taxon>
        <taxon>Orthornavirae</taxon>
        <taxon>Lenarviricota</taxon>
        <taxon>Leviviricetes</taxon>
        <taxon>Timlovirales</taxon>
        <taxon>Steitzviridae</taxon>
        <taxon>Bicehmovirus</taxon>
        <taxon>Bicehmovirus neopeladaptatum</taxon>
        <taxon>Chorovirus peladaptatum</taxon>
    </lineage>
</organism>
<evidence type="ECO:0000313" key="2">
    <source>
        <dbReference type="EMBL" id="DAD50618.1"/>
    </source>
</evidence>
<reference evidence="2" key="1">
    <citation type="submission" date="2020-09" db="EMBL/GenBank/DDBJ databases">
        <title>Leviviricetes taxonomy.</title>
        <authorList>
            <person name="Stockdale S.R."/>
            <person name="Callanan J."/>
            <person name="Adriaenssens E.M."/>
            <person name="Kuhn J.H."/>
            <person name="Rumnieks J."/>
            <person name="Shkoporov A."/>
            <person name="Draper L.A."/>
            <person name="Ross P."/>
            <person name="Hill C."/>
        </authorList>
    </citation>
    <scope>NUCLEOTIDE SEQUENCE</scope>
</reference>
<evidence type="ECO:0000256" key="1">
    <source>
        <dbReference type="SAM" id="MobiDB-lite"/>
    </source>
</evidence>
<accession>A0A8S5L0H0</accession>
<keyword evidence="3" id="KW-1185">Reference proteome</keyword>
<dbReference type="Proteomes" id="UP000679016">
    <property type="component" value="Segment"/>
</dbReference>
<feature type="region of interest" description="Disordered" evidence="1">
    <location>
        <begin position="1"/>
        <end position="23"/>
    </location>
</feature>
<name>A0A8S5L0H0_9VIRU</name>
<sequence length="476" mass="53733">MTARTRTSNDNITISGTRTPTSTGVAQVRTALVGPNKKTDDHLGNFPNANSFKSESEDFDTLVLDGRTVGSGSAWVEFDRCPLQYLRTVPSPVPPISAGAPSFLQLNNWRGEILARTNVNKPGANLPQFVGEFRDLPDMIRGVQRTWSDIFRLAATGNISWKWFVAPFVSDLWKLCKFSEGVQRRLEDFKKLRVEKEVKKRVKLGKSFATKTTNVIVNSQDMLIRADRTTVTRRNVWGSTSWKIAPGITLPQMNIDLHWRAFESYYGLTTYNGFRTLWELTPWSWFVDWFVDVSSFLDANDPGSVPCNSFNTCIMRETSTRDTYSNFTGLSPLATLSGYMYGERVTKERFVAPTGILLPTFLSPLVDQNKWLTLGSLFVIRNRSALGHDAAIRRFFRTYRGIGLPKGTPRGRKLSRAQAEAREVSRLLGMGDSLGDITTRKAINQFISAAKSGRIKKVPTYLKTYYSPRYGWVHES</sequence>
<dbReference type="KEGG" id="vg:80399837"/>
<evidence type="ECO:0000313" key="3">
    <source>
        <dbReference type="Proteomes" id="UP000679016"/>
    </source>
</evidence>
<gene>
    <name evidence="2" type="primary">SRR6960507_13_1</name>
</gene>
<dbReference type="GeneID" id="80399837"/>
<dbReference type="EMBL" id="BK013576">
    <property type="protein sequence ID" value="DAD50618.1"/>
    <property type="molecule type" value="Genomic_RNA"/>
</dbReference>